<dbReference type="InterPro" id="IPR050164">
    <property type="entry name" value="Peptidase_C19"/>
</dbReference>
<protein>
    <recommendedName>
        <fullName evidence="6">Ubiquitin carboxyl-terminal hydrolase</fullName>
        <ecNumber evidence="6">3.4.19.12</ecNumber>
    </recommendedName>
</protein>
<evidence type="ECO:0000256" key="5">
    <source>
        <dbReference type="ARBA" id="ARBA00022807"/>
    </source>
</evidence>
<gene>
    <name evidence="9" type="ORF">BABINDRAFT_163222</name>
</gene>
<dbReference type="GO" id="GO:0016579">
    <property type="term" value="P:protein deubiquitination"/>
    <property type="evidence" value="ECO:0007669"/>
    <property type="project" value="InterPro"/>
</dbReference>
<feature type="region of interest" description="Disordered" evidence="7">
    <location>
        <begin position="92"/>
        <end position="120"/>
    </location>
</feature>
<dbReference type="GO" id="GO:0004843">
    <property type="term" value="F:cysteine-type deubiquitinase activity"/>
    <property type="evidence" value="ECO:0007669"/>
    <property type="project" value="UniProtKB-UniRule"/>
</dbReference>
<dbReference type="InterPro" id="IPR038765">
    <property type="entry name" value="Papain-like_cys_pep_sf"/>
</dbReference>
<comment type="catalytic activity">
    <reaction evidence="1 6">
        <text>Thiol-dependent hydrolysis of ester, thioester, amide, peptide and isopeptide bonds formed by the C-terminal Gly of ubiquitin (a 76-residue protein attached to proteins as an intracellular targeting signal).</text>
        <dbReference type="EC" id="3.4.19.12"/>
    </reaction>
</comment>
<evidence type="ECO:0000256" key="2">
    <source>
        <dbReference type="ARBA" id="ARBA00022670"/>
    </source>
</evidence>
<feature type="region of interest" description="Disordered" evidence="7">
    <location>
        <begin position="1"/>
        <end position="29"/>
    </location>
</feature>
<dbReference type="PANTHER" id="PTHR24006">
    <property type="entry name" value="UBIQUITIN CARBOXYL-TERMINAL HYDROLASE"/>
    <property type="match status" value="1"/>
</dbReference>
<keyword evidence="5 6" id="KW-0788">Thiol protease</keyword>
<dbReference type="STRING" id="984486.A0A1E3QJF8"/>
<proteinExistence type="inferred from homology"/>
<keyword evidence="3 6" id="KW-0833">Ubl conjugation pathway</keyword>
<dbReference type="OrthoDB" id="429671at2759"/>
<organism evidence="9 10">
    <name type="scientific">Babjeviella inositovora NRRL Y-12698</name>
    <dbReference type="NCBI Taxonomy" id="984486"/>
    <lineage>
        <taxon>Eukaryota</taxon>
        <taxon>Fungi</taxon>
        <taxon>Dikarya</taxon>
        <taxon>Ascomycota</taxon>
        <taxon>Saccharomycotina</taxon>
        <taxon>Pichiomycetes</taxon>
        <taxon>Serinales incertae sedis</taxon>
        <taxon>Babjeviella</taxon>
    </lineage>
</organism>
<feature type="compositionally biased region" description="Acidic residues" evidence="7">
    <location>
        <begin position="330"/>
        <end position="341"/>
    </location>
</feature>
<dbReference type="PROSITE" id="PS50235">
    <property type="entry name" value="USP_3"/>
    <property type="match status" value="1"/>
</dbReference>
<keyword evidence="2 6" id="KW-0645">Protease</keyword>
<evidence type="ECO:0000313" key="9">
    <source>
        <dbReference type="EMBL" id="ODQ77835.1"/>
    </source>
</evidence>
<dbReference type="Proteomes" id="UP000094336">
    <property type="component" value="Unassembled WGS sequence"/>
</dbReference>
<evidence type="ECO:0000313" key="10">
    <source>
        <dbReference type="Proteomes" id="UP000094336"/>
    </source>
</evidence>
<dbReference type="EMBL" id="KV454438">
    <property type="protein sequence ID" value="ODQ77835.1"/>
    <property type="molecule type" value="Genomic_DNA"/>
</dbReference>
<dbReference type="InterPro" id="IPR001394">
    <property type="entry name" value="Peptidase_C19_UCH"/>
</dbReference>
<comment type="similarity">
    <text evidence="6">Belongs to the peptidase C19 family.</text>
</comment>
<dbReference type="PANTHER" id="PTHR24006:SF687">
    <property type="entry name" value="UBIQUITIN CARBOXYL-TERMINAL HYDROLASE 10"/>
    <property type="match status" value="1"/>
</dbReference>
<evidence type="ECO:0000256" key="7">
    <source>
        <dbReference type="SAM" id="MobiDB-lite"/>
    </source>
</evidence>
<dbReference type="Gene3D" id="3.90.70.10">
    <property type="entry name" value="Cysteine proteinases"/>
    <property type="match status" value="1"/>
</dbReference>
<reference evidence="10" key="1">
    <citation type="submission" date="2016-05" db="EMBL/GenBank/DDBJ databases">
        <title>Comparative genomics of biotechnologically important yeasts.</title>
        <authorList>
            <consortium name="DOE Joint Genome Institute"/>
            <person name="Riley R."/>
            <person name="Haridas S."/>
            <person name="Wolfe K.H."/>
            <person name="Lopes M.R."/>
            <person name="Hittinger C.T."/>
            <person name="Goker M."/>
            <person name="Salamov A."/>
            <person name="Wisecaver J."/>
            <person name="Long T.M."/>
            <person name="Aerts A.L."/>
            <person name="Barry K."/>
            <person name="Choi C."/>
            <person name="Clum A."/>
            <person name="Coughlan A.Y."/>
            <person name="Deshpande S."/>
            <person name="Douglass A.P."/>
            <person name="Hanson S.J."/>
            <person name="Klenk H.-P."/>
            <person name="Labutti K."/>
            <person name="Lapidus A."/>
            <person name="Lindquist E."/>
            <person name="Lipzen A."/>
            <person name="Meier-Kolthoff J.P."/>
            <person name="Ohm R.A."/>
            <person name="Otillar R.P."/>
            <person name="Pangilinan J."/>
            <person name="Peng Y."/>
            <person name="Rokas A."/>
            <person name="Rosa C.A."/>
            <person name="Scheuner C."/>
            <person name="Sibirny A.A."/>
            <person name="Slot J.C."/>
            <person name="Stielow J.B."/>
            <person name="Sun H."/>
            <person name="Kurtzman C.P."/>
            <person name="Blackwell M."/>
            <person name="Grigoriev I.V."/>
            <person name="Jeffries T.W."/>
        </authorList>
    </citation>
    <scope>NUCLEOTIDE SEQUENCE [LARGE SCALE GENOMIC DNA]</scope>
    <source>
        <strain evidence="10">NRRL Y-12698</strain>
    </source>
</reference>
<evidence type="ECO:0000256" key="1">
    <source>
        <dbReference type="ARBA" id="ARBA00000707"/>
    </source>
</evidence>
<feature type="compositionally biased region" description="Polar residues" evidence="7">
    <location>
        <begin position="103"/>
        <end position="116"/>
    </location>
</feature>
<evidence type="ECO:0000256" key="4">
    <source>
        <dbReference type="ARBA" id="ARBA00022801"/>
    </source>
</evidence>
<dbReference type="InterPro" id="IPR028889">
    <property type="entry name" value="USP"/>
</dbReference>
<dbReference type="RefSeq" id="XP_018983163.1">
    <property type="nucleotide sequence ID" value="XM_019129783.1"/>
</dbReference>
<dbReference type="AlphaFoldDB" id="A0A1E3QJF8"/>
<dbReference type="SUPFAM" id="SSF54001">
    <property type="entry name" value="Cysteine proteinases"/>
    <property type="match status" value="1"/>
</dbReference>
<keyword evidence="4 6" id="KW-0378">Hydrolase</keyword>
<feature type="domain" description="USP" evidence="8">
    <location>
        <begin position="172"/>
        <end position="570"/>
    </location>
</feature>
<dbReference type="PROSITE" id="PS00973">
    <property type="entry name" value="USP_2"/>
    <property type="match status" value="1"/>
</dbReference>
<dbReference type="InterPro" id="IPR018200">
    <property type="entry name" value="USP_CS"/>
</dbReference>
<dbReference type="EC" id="3.4.19.12" evidence="6"/>
<dbReference type="CDD" id="cd02257">
    <property type="entry name" value="Peptidase_C19"/>
    <property type="match status" value="1"/>
</dbReference>
<feature type="region of interest" description="Disordered" evidence="7">
    <location>
        <begin position="317"/>
        <end position="345"/>
    </location>
</feature>
<dbReference type="GO" id="GO:0005829">
    <property type="term" value="C:cytosol"/>
    <property type="evidence" value="ECO:0007669"/>
    <property type="project" value="TreeGrafter"/>
</dbReference>
<feature type="compositionally biased region" description="Polar residues" evidence="7">
    <location>
        <begin position="1"/>
        <end position="22"/>
    </location>
</feature>
<sequence length="570" mass="64338">MSNTQTQSTSTHRISSITQTLKSPKHDTYTDDERFPLYYNTTAALFEANRDLSRAIRKQKRKALMDKFNKLHSKSETPPILPVSPASTAYNTPFDSETETEISKSTRAASPATESESIPKPKKWSDMFQADIPRAASPAPLATGVQALGLVLLRIMYEPGYLPKSKIPILPHGILNTGNICFMNAILQLLLYCEPFYNILRVISQKSAASMGNSKTPLLDATILFLNQFEKTSQDAADQVGQSLNPEHFYKSIIATTRFKHLRWGQQEDAEEFLGYLLDGLHEEFVESICSLSADERTKLLGSVQGETRVKMASALETISRGNSSSGSEEREESEDDEEDGWHEVGSKKKVAVKRTVEVRPSPITVLFGGQFRSVLDIPKNKEAQSITLDPFQHFQLDISDPRAHTLEDCFKLLSVPEMIPYKSSTNHEVMAKKQCFLDNLPKVFIIHLKRFQYFQDDAESDTYGRIEKLRKTIKYSRDLQIPTECLSNYYKKHHKQAESDNNYKLIGVVYHHGTSAAGGHYTVDVVTPDKSNWIRIDDTNVQMVKAEDVVAITDVDGIKSSYILMYERV</sequence>
<name>A0A1E3QJF8_9ASCO</name>
<evidence type="ECO:0000256" key="3">
    <source>
        <dbReference type="ARBA" id="ARBA00022786"/>
    </source>
</evidence>
<accession>A0A1E3QJF8</accession>
<dbReference type="GeneID" id="30147636"/>
<keyword evidence="10" id="KW-1185">Reference proteome</keyword>
<dbReference type="Pfam" id="PF00443">
    <property type="entry name" value="UCH"/>
    <property type="match status" value="1"/>
</dbReference>
<evidence type="ECO:0000259" key="8">
    <source>
        <dbReference type="PROSITE" id="PS50235"/>
    </source>
</evidence>
<evidence type="ECO:0000256" key="6">
    <source>
        <dbReference type="RuleBase" id="RU366025"/>
    </source>
</evidence>
<dbReference type="PROSITE" id="PS00972">
    <property type="entry name" value="USP_1"/>
    <property type="match status" value="1"/>
</dbReference>
<dbReference type="GO" id="GO:0006508">
    <property type="term" value="P:proteolysis"/>
    <property type="evidence" value="ECO:0007669"/>
    <property type="project" value="UniProtKB-KW"/>
</dbReference>
<dbReference type="GO" id="GO:0005634">
    <property type="term" value="C:nucleus"/>
    <property type="evidence" value="ECO:0007669"/>
    <property type="project" value="TreeGrafter"/>
</dbReference>